<accession>A0AC35GJ04</accession>
<name>A0AC35GJ04_9BILA</name>
<reference evidence="2" key="1">
    <citation type="submission" date="2022-11" db="UniProtKB">
        <authorList>
            <consortium name="WormBaseParasite"/>
        </authorList>
    </citation>
    <scope>IDENTIFICATION</scope>
</reference>
<evidence type="ECO:0000313" key="1">
    <source>
        <dbReference type="Proteomes" id="UP000887580"/>
    </source>
</evidence>
<sequence>MEYKPVLPYLKNKAAGSAYVFLRKDSRDLFNEDARLVADELLMSDVSMKTHQLDDDSEITVLSLNKSQLNRVIRDLLLIIRCRVEVYEESEDGKTFECISKGDLTNYEDFADIVESSVELGELSSVMCIRLHGKDSSEDNNVSVVLCNLRDMRITVAEFTDTPNFYYLSECIQNTVPRECLIFKSDADVRPEGYKNLLTCFNRSNVPTIESRYSSDEIEKKKTDFISLLFKPSKGFAEPSLSKNILETAAPLFRHLRLLSDFQEKFFLIEYKSVGHLHLDSAAVRALELFSLVQDDDDEPVRGFGTLYDHINKCRSDAGRKLLRQWMRRPLSDLRRINERLDAVEALTESHSPRSVLSDSLLRQVPDISAIERKLLQKKANLFDCYRLYRLVGLLSKFDSVLMDLYDDHSEAKAAAVKALMWDPIQNSIQELNAFARVIEDFVDIEYADKNDTYRIKPEKNDQLAECFEAMERLEKEAKRLENKAITRTGVDSLKIERTADGGFVFRVPLKEEKNVTKHGGFTVSSVTKGSGINFVNADLTTVSEEYVEFSKRYNQIQEEMIAEVLEVAQENITKLQKMNDVLSVIDVLVAFSVVAGNSSNTYVRPQLEEKGTGIFELIQCRHPVIEEKNDIQYIANDVNLHYTQKDGKITGPRFAVVTGANMGGKSTYLRAAGLTVILAQMGCFVPCDSARFSVFVGIHTRVGASDYQCNGVSTFMAEMVDCVAILDAAKSTSLVLVDELGRGTSTYDGFGMAWGVANHILNKIGAFCLFATHYHEISVLKERYPEDVVNLKVDTHVDKKGDITLLYKIVEGLAERSFGIAIAKCVKFPEHIIKDAKRILNYLETNSWENADKFDPLIPIEFSDEKISKVEDIVSKLKALKDIKDPQELRRQILETIPNEL</sequence>
<dbReference type="WBParaSite" id="PS1159_v2.g5616.t1">
    <property type="protein sequence ID" value="PS1159_v2.g5616.t1"/>
    <property type="gene ID" value="PS1159_v2.g5616"/>
</dbReference>
<dbReference type="Proteomes" id="UP000887580">
    <property type="component" value="Unplaced"/>
</dbReference>
<organism evidence="1 2">
    <name type="scientific">Panagrolaimus sp. PS1159</name>
    <dbReference type="NCBI Taxonomy" id="55785"/>
    <lineage>
        <taxon>Eukaryota</taxon>
        <taxon>Metazoa</taxon>
        <taxon>Ecdysozoa</taxon>
        <taxon>Nematoda</taxon>
        <taxon>Chromadorea</taxon>
        <taxon>Rhabditida</taxon>
        <taxon>Tylenchina</taxon>
        <taxon>Panagrolaimomorpha</taxon>
        <taxon>Panagrolaimoidea</taxon>
        <taxon>Panagrolaimidae</taxon>
        <taxon>Panagrolaimus</taxon>
    </lineage>
</organism>
<protein>
    <submittedName>
        <fullName evidence="2">DNA mismatch repair proteins mutS family domain-containing protein</fullName>
    </submittedName>
</protein>
<evidence type="ECO:0000313" key="2">
    <source>
        <dbReference type="WBParaSite" id="PS1159_v2.g5616.t1"/>
    </source>
</evidence>
<proteinExistence type="predicted"/>